<name>A0AAU9RSD1_THLAR</name>
<evidence type="ECO:0000256" key="2">
    <source>
        <dbReference type="SAM" id="Phobius"/>
    </source>
</evidence>
<feature type="non-terminal residue" evidence="3">
    <location>
        <position position="1"/>
    </location>
</feature>
<keyword evidence="2" id="KW-1133">Transmembrane helix</keyword>
<keyword evidence="2" id="KW-0812">Transmembrane</keyword>
<comment type="similarity">
    <text evidence="1">Belongs to the nucleobase:cation symporter-2 (NCS2) (TC 2.A.40) family.</text>
</comment>
<protein>
    <submittedName>
        <fullName evidence="3">Uncharacterized protein</fullName>
    </submittedName>
</protein>
<reference evidence="3 4" key="1">
    <citation type="submission" date="2022-03" db="EMBL/GenBank/DDBJ databases">
        <authorList>
            <person name="Nunn A."/>
            <person name="Chopra R."/>
            <person name="Nunn A."/>
            <person name="Contreras Garrido A."/>
        </authorList>
    </citation>
    <scope>NUCLEOTIDE SEQUENCE [LARGE SCALE GENOMIC DNA]</scope>
</reference>
<accession>A0AAU9RSD1</accession>
<comment type="caution">
    <text evidence="3">The sequence shown here is derived from an EMBL/GenBank/DDBJ whole genome shotgun (WGS) entry which is preliminary data.</text>
</comment>
<feature type="transmembrane region" description="Helical" evidence="2">
    <location>
        <begin position="6"/>
        <end position="25"/>
    </location>
</feature>
<evidence type="ECO:0000313" key="3">
    <source>
        <dbReference type="EMBL" id="CAH2049723.1"/>
    </source>
</evidence>
<dbReference type="AlphaFoldDB" id="A0AAU9RSD1"/>
<proteinExistence type="inferred from homology"/>
<gene>
    <name evidence="3" type="ORF">TAV2_LOCUS8375</name>
</gene>
<dbReference type="Proteomes" id="UP000836841">
    <property type="component" value="Unassembled WGS sequence"/>
</dbReference>
<evidence type="ECO:0000256" key="1">
    <source>
        <dbReference type="ARBA" id="ARBA00008821"/>
    </source>
</evidence>
<organism evidence="3 4">
    <name type="scientific">Thlaspi arvense</name>
    <name type="common">Field penny-cress</name>
    <dbReference type="NCBI Taxonomy" id="13288"/>
    <lineage>
        <taxon>Eukaryota</taxon>
        <taxon>Viridiplantae</taxon>
        <taxon>Streptophyta</taxon>
        <taxon>Embryophyta</taxon>
        <taxon>Tracheophyta</taxon>
        <taxon>Spermatophyta</taxon>
        <taxon>Magnoliopsida</taxon>
        <taxon>eudicotyledons</taxon>
        <taxon>Gunneridae</taxon>
        <taxon>Pentapetalae</taxon>
        <taxon>rosids</taxon>
        <taxon>malvids</taxon>
        <taxon>Brassicales</taxon>
        <taxon>Brassicaceae</taxon>
        <taxon>Thlaspideae</taxon>
        <taxon>Thlaspi</taxon>
    </lineage>
</organism>
<keyword evidence="4" id="KW-1185">Reference proteome</keyword>
<evidence type="ECO:0000313" key="4">
    <source>
        <dbReference type="Proteomes" id="UP000836841"/>
    </source>
</evidence>
<dbReference type="EMBL" id="CAJVSB020000328">
    <property type="protein sequence ID" value="CAH2049723.1"/>
    <property type="molecule type" value="Genomic_DNA"/>
</dbReference>
<keyword evidence="2" id="KW-0472">Membrane</keyword>
<sequence length="95" mass="10459">QTVFLAFQHYIVMLGTTVMIATILVSQMGWIEPGDSIIAVYVWGEYSSANLGWGRLPTVMGPSFAYLISVLSVARDLSDEEFPSDHQVCSIIVDC</sequence>
<dbReference type="PANTHER" id="PTHR11119">
    <property type="entry name" value="XANTHINE-URACIL / VITAMIN C PERMEASE FAMILY MEMBER"/>
    <property type="match status" value="1"/>
</dbReference>